<name>A0A8H6QJH4_9EURO</name>
<evidence type="ECO:0000313" key="4">
    <source>
        <dbReference type="Proteomes" id="UP000654922"/>
    </source>
</evidence>
<accession>A0A8H6QJH4</accession>
<dbReference type="InterPro" id="IPR038883">
    <property type="entry name" value="AN11006-like"/>
</dbReference>
<comment type="caution">
    <text evidence="1">The sequence shown here is derived from an EMBL/GenBank/DDBJ whole genome shotgun (WGS) entry which is preliminary data.</text>
</comment>
<dbReference type="OrthoDB" id="3510794at2759"/>
<evidence type="ECO:0000313" key="2">
    <source>
        <dbReference type="EMBL" id="KAF7182948.1"/>
    </source>
</evidence>
<sequence length="242" mass="28092">MSPFPFLSLPPEVRLQIYRYLIPNIPIRNFSLIRNKKPPLRRDGQPCCPALLRTNHAIHTEAIREWYGTATYEVIVDAKYILFCGKILAPYVPLPSTIRYVTTMHLCIALQRTPLHLLRPEAMAPLEHLLGFQDRLVTLAKEIGDPAGRRLRTLLIEIEVDVPLLLSLSKTPAELLELLRWNLDPVRQNVRGVEVVKWEVKEQSYGIQSREFLAAYEELRTVMHRFLENMREEMMSVEDDLV</sequence>
<gene>
    <name evidence="1" type="ORF">CNMCM5623_005602</name>
    <name evidence="2" type="ORF">CNMCM7691_002692</name>
</gene>
<organism evidence="1 4">
    <name type="scientific">Aspergillus felis</name>
    <dbReference type="NCBI Taxonomy" id="1287682"/>
    <lineage>
        <taxon>Eukaryota</taxon>
        <taxon>Fungi</taxon>
        <taxon>Dikarya</taxon>
        <taxon>Ascomycota</taxon>
        <taxon>Pezizomycotina</taxon>
        <taxon>Eurotiomycetes</taxon>
        <taxon>Eurotiomycetidae</taxon>
        <taxon>Eurotiales</taxon>
        <taxon>Aspergillaceae</taxon>
        <taxon>Aspergillus</taxon>
        <taxon>Aspergillus subgen. Fumigati</taxon>
    </lineage>
</organism>
<evidence type="ECO:0000313" key="1">
    <source>
        <dbReference type="EMBL" id="KAF7173357.1"/>
    </source>
</evidence>
<dbReference type="EMBL" id="JACBAE010001085">
    <property type="protein sequence ID" value="KAF7173357.1"/>
    <property type="molecule type" value="Genomic_DNA"/>
</dbReference>
<dbReference type="EMBL" id="JACBAG010001753">
    <property type="protein sequence ID" value="KAF7182948.1"/>
    <property type="molecule type" value="Genomic_DNA"/>
</dbReference>
<dbReference type="Proteomes" id="UP000654922">
    <property type="component" value="Unassembled WGS sequence"/>
</dbReference>
<evidence type="ECO:0000313" key="3">
    <source>
        <dbReference type="Proteomes" id="UP000641853"/>
    </source>
</evidence>
<dbReference type="AlphaFoldDB" id="A0A8H6QJH4"/>
<proteinExistence type="predicted"/>
<keyword evidence="3" id="KW-1185">Reference proteome</keyword>
<dbReference type="PANTHER" id="PTHR42085:SF2">
    <property type="entry name" value="F-BOX DOMAIN-CONTAINING PROTEIN"/>
    <property type="match status" value="1"/>
</dbReference>
<dbReference type="PANTHER" id="PTHR42085">
    <property type="entry name" value="F-BOX DOMAIN-CONTAINING PROTEIN"/>
    <property type="match status" value="1"/>
</dbReference>
<protein>
    <recommendedName>
        <fullName evidence="5">F-box domain protein</fullName>
    </recommendedName>
</protein>
<dbReference type="Proteomes" id="UP000641853">
    <property type="component" value="Unassembled WGS sequence"/>
</dbReference>
<evidence type="ECO:0008006" key="5">
    <source>
        <dbReference type="Google" id="ProtNLM"/>
    </source>
</evidence>
<reference evidence="1" key="1">
    <citation type="submission" date="2020-06" db="EMBL/GenBank/DDBJ databases">
        <title>Draft genome sequences of strains closely related to Aspergillus parafelis and Aspergillus hiratsukae.</title>
        <authorList>
            <person name="Dos Santos R.A.C."/>
            <person name="Rivero-Menendez O."/>
            <person name="Steenwyk J.L."/>
            <person name="Mead M.E."/>
            <person name="Goldman G.H."/>
            <person name="Alastruey-Izquierdo A."/>
            <person name="Rokas A."/>
        </authorList>
    </citation>
    <scope>NUCLEOTIDE SEQUENCE</scope>
    <source>
        <strain evidence="1">CNM-CM5623</strain>
        <strain evidence="2">CNM-CM7691</strain>
    </source>
</reference>